<dbReference type="InterPro" id="IPR001347">
    <property type="entry name" value="SIS_dom"/>
</dbReference>
<proteinExistence type="inferred from homology"/>
<protein>
    <recommendedName>
        <fullName evidence="3">SIS domain-containing protein</fullName>
    </recommendedName>
</protein>
<keyword evidence="2" id="KW-0413">Isomerase</keyword>
<evidence type="ECO:0000259" key="3">
    <source>
        <dbReference type="PROSITE" id="PS51464"/>
    </source>
</evidence>
<name>A0A1G1WIX2_9BACT</name>
<dbReference type="EMBL" id="MHCU01000027">
    <property type="protein sequence ID" value="OGY27662.1"/>
    <property type="molecule type" value="Genomic_DNA"/>
</dbReference>
<sequence length="360" mass="39929">MLKMVDLDDLAQIKKYDSKDMAGSIVFLKDQVKSAWEESKELEITPEYKNVKNIVLAGMGGDTLGPHLIRSVFNVSLPLQIVSDYLLPSFVDENTLVIVSSYSGTTEEVLSVLEDSLKRRAKIIGIGSGSKLIENLKSASLPYYQFDPKYNPCGQPRVGLGYLIGGLLGFLSQLGFISFSDQDMEKTISIINDANKRFSLDCKLEQNPAKKTASNLLGKTPIVVSAEFLAGNAHIFANQINENAKTFSAYFLLPDINHHLLEGIRFPANLGEKIKFAFLETALYSEKIKTRLRITKEVLAKTGIDSVSYSLESDDKVQTAFEALTFSSWTSFYLAVANKIDPTPIPNVEYFKDQLAKRPG</sequence>
<dbReference type="PROSITE" id="PS51464">
    <property type="entry name" value="SIS"/>
    <property type="match status" value="1"/>
</dbReference>
<dbReference type="Proteomes" id="UP000176645">
    <property type="component" value="Unassembled WGS sequence"/>
</dbReference>
<dbReference type="GO" id="GO:0005975">
    <property type="term" value="P:carbohydrate metabolic process"/>
    <property type="evidence" value="ECO:0007669"/>
    <property type="project" value="InterPro"/>
</dbReference>
<dbReference type="GO" id="GO:0004476">
    <property type="term" value="F:mannose-6-phosphate isomerase activity"/>
    <property type="evidence" value="ECO:0007669"/>
    <property type="project" value="InterPro"/>
</dbReference>
<dbReference type="InterPro" id="IPR046348">
    <property type="entry name" value="SIS_dom_sf"/>
</dbReference>
<accession>A0A1G1WIX2</accession>
<dbReference type="Pfam" id="PF10432">
    <property type="entry name" value="bact-PGI_C"/>
    <property type="match status" value="1"/>
</dbReference>
<feature type="domain" description="SIS" evidence="3">
    <location>
        <begin position="44"/>
        <end position="195"/>
    </location>
</feature>
<comment type="caution">
    <text evidence="4">The sequence shown here is derived from an EMBL/GenBank/DDBJ whole genome shotgun (WGS) entry which is preliminary data.</text>
</comment>
<gene>
    <name evidence="4" type="ORF">A2Z42_02065</name>
</gene>
<dbReference type="GO" id="GO:0004347">
    <property type="term" value="F:glucose-6-phosphate isomerase activity"/>
    <property type="evidence" value="ECO:0007669"/>
    <property type="project" value="InterPro"/>
</dbReference>
<dbReference type="GO" id="GO:0097367">
    <property type="term" value="F:carbohydrate derivative binding"/>
    <property type="evidence" value="ECO:0007669"/>
    <property type="project" value="InterPro"/>
</dbReference>
<evidence type="ECO:0000313" key="5">
    <source>
        <dbReference type="Proteomes" id="UP000176645"/>
    </source>
</evidence>
<evidence type="ECO:0000256" key="1">
    <source>
        <dbReference type="ARBA" id="ARBA00010523"/>
    </source>
</evidence>
<organism evidence="4 5">
    <name type="scientific">Candidatus Woykebacteria bacterium RBG_19FT_COMBO_43_10</name>
    <dbReference type="NCBI Taxonomy" id="1802598"/>
    <lineage>
        <taxon>Bacteria</taxon>
        <taxon>Candidatus Woykeibacteriota</taxon>
    </lineage>
</organism>
<reference evidence="4 5" key="1">
    <citation type="journal article" date="2016" name="Nat. Commun.">
        <title>Thousands of microbial genomes shed light on interconnected biogeochemical processes in an aquifer system.</title>
        <authorList>
            <person name="Anantharaman K."/>
            <person name="Brown C.T."/>
            <person name="Hug L.A."/>
            <person name="Sharon I."/>
            <person name="Castelle C.J."/>
            <person name="Probst A.J."/>
            <person name="Thomas B.C."/>
            <person name="Singh A."/>
            <person name="Wilkins M.J."/>
            <person name="Karaoz U."/>
            <person name="Brodie E.L."/>
            <person name="Williams K.H."/>
            <person name="Hubbard S.S."/>
            <person name="Banfield J.F."/>
        </authorList>
    </citation>
    <scope>NUCLEOTIDE SEQUENCE [LARGE SCALE GENOMIC DNA]</scope>
</reference>
<dbReference type="GO" id="GO:1901135">
    <property type="term" value="P:carbohydrate derivative metabolic process"/>
    <property type="evidence" value="ECO:0007669"/>
    <property type="project" value="InterPro"/>
</dbReference>
<dbReference type="InterPro" id="IPR019490">
    <property type="entry name" value="Glu6P/Mann6P_isomerase_C"/>
</dbReference>
<dbReference type="AlphaFoldDB" id="A0A1G1WIX2"/>
<dbReference type="Gene3D" id="3.40.50.10490">
    <property type="entry name" value="Glucose-6-phosphate isomerase like protein, domain 1"/>
    <property type="match status" value="2"/>
</dbReference>
<comment type="similarity">
    <text evidence="1">Belongs to the PGI/PMI family.</text>
</comment>
<evidence type="ECO:0000256" key="2">
    <source>
        <dbReference type="ARBA" id="ARBA00023235"/>
    </source>
</evidence>
<evidence type="ECO:0000313" key="4">
    <source>
        <dbReference type="EMBL" id="OGY27662.1"/>
    </source>
</evidence>
<dbReference type="SUPFAM" id="SSF53697">
    <property type="entry name" value="SIS domain"/>
    <property type="match status" value="1"/>
</dbReference>